<dbReference type="Gene3D" id="1.10.1200.10">
    <property type="entry name" value="ACP-like"/>
    <property type="match status" value="1"/>
</dbReference>
<dbReference type="HOGENOM" id="CLU_040138_0_0_3"/>
<dbReference type="InterPro" id="IPR020806">
    <property type="entry name" value="PKS_PP-bd"/>
</dbReference>
<evidence type="ECO:0000259" key="5">
    <source>
        <dbReference type="PROSITE" id="PS50075"/>
    </source>
</evidence>
<keyword evidence="2" id="KW-0597">Phosphoprotein</keyword>
<dbReference type="GO" id="GO:0004315">
    <property type="term" value="F:3-oxoacyl-[acyl-carrier-protein] synthase activity"/>
    <property type="evidence" value="ECO:0007669"/>
    <property type="project" value="InterPro"/>
</dbReference>
<dbReference type="CDD" id="cd00827">
    <property type="entry name" value="init_cond_enzymes"/>
    <property type="match status" value="1"/>
</dbReference>
<dbReference type="GO" id="GO:0044550">
    <property type="term" value="P:secondary metabolite biosynthetic process"/>
    <property type="evidence" value="ECO:0007669"/>
    <property type="project" value="TreeGrafter"/>
</dbReference>
<keyword evidence="7" id="KW-1185">Reference proteome</keyword>
<dbReference type="InterPro" id="IPR016039">
    <property type="entry name" value="Thiolase-like"/>
</dbReference>
<name>K9U3S5_CHRTP</name>
<dbReference type="PANTHER" id="PTHR34069:SF3">
    <property type="entry name" value="ACYL-COA:ACYL-COA ALKYLTRANSFERASE"/>
    <property type="match status" value="1"/>
</dbReference>
<dbReference type="Gene3D" id="3.40.47.10">
    <property type="match status" value="2"/>
</dbReference>
<dbReference type="EMBL" id="CP003597">
    <property type="protein sequence ID" value="AFY89101.1"/>
    <property type="molecule type" value="Genomic_DNA"/>
</dbReference>
<dbReference type="PROSITE" id="PS50075">
    <property type="entry name" value="CARRIER"/>
    <property type="match status" value="1"/>
</dbReference>
<evidence type="ECO:0000256" key="1">
    <source>
        <dbReference type="ARBA" id="ARBA00022450"/>
    </source>
</evidence>
<dbReference type="GO" id="GO:0006633">
    <property type="term" value="P:fatty acid biosynthetic process"/>
    <property type="evidence" value="ECO:0007669"/>
    <property type="project" value="InterPro"/>
</dbReference>
<dbReference type="InterPro" id="IPR013751">
    <property type="entry name" value="ACP_syn_III_N"/>
</dbReference>
<proteinExistence type="predicted"/>
<dbReference type="Pfam" id="PF08545">
    <property type="entry name" value="ACP_syn_III"/>
    <property type="match status" value="1"/>
</dbReference>
<reference evidence="6 7" key="1">
    <citation type="submission" date="2012-06" db="EMBL/GenBank/DDBJ databases">
        <title>Finished chromosome of genome of Chroococcidiopsis thermalis PCC 7203.</title>
        <authorList>
            <consortium name="US DOE Joint Genome Institute"/>
            <person name="Gugger M."/>
            <person name="Coursin T."/>
            <person name="Rippka R."/>
            <person name="Tandeau De Marsac N."/>
            <person name="Huntemann M."/>
            <person name="Wei C.-L."/>
            <person name="Han J."/>
            <person name="Detter J.C."/>
            <person name="Han C."/>
            <person name="Tapia R."/>
            <person name="Davenport K."/>
            <person name="Daligault H."/>
            <person name="Erkkila T."/>
            <person name="Gu W."/>
            <person name="Munk A.C.C."/>
            <person name="Teshima H."/>
            <person name="Xu Y."/>
            <person name="Chain P."/>
            <person name="Chen A."/>
            <person name="Krypides N."/>
            <person name="Mavromatis K."/>
            <person name="Markowitz V."/>
            <person name="Szeto E."/>
            <person name="Ivanova N."/>
            <person name="Mikhailova N."/>
            <person name="Ovchinnikova G."/>
            <person name="Pagani I."/>
            <person name="Pati A."/>
            <person name="Goodwin L."/>
            <person name="Peters L."/>
            <person name="Pitluck S."/>
            <person name="Woyke T."/>
            <person name="Kerfeld C."/>
        </authorList>
    </citation>
    <scope>NUCLEOTIDE SEQUENCE [LARGE SCALE GENOMIC DNA]</scope>
    <source>
        <strain evidence="6 7">PCC 7203</strain>
    </source>
</reference>
<dbReference type="InterPro" id="IPR009081">
    <property type="entry name" value="PP-bd_ACP"/>
</dbReference>
<protein>
    <submittedName>
        <fullName evidence="6">3-Oxoacyl-(Acyl-carrier-protein (ACP)) synthase III domain-containing protein</fullName>
    </submittedName>
</protein>
<evidence type="ECO:0000256" key="4">
    <source>
        <dbReference type="ARBA" id="ARBA00023315"/>
    </source>
</evidence>
<dbReference type="OrthoDB" id="6439746at2"/>
<dbReference type="Proteomes" id="UP000010384">
    <property type="component" value="Chromosome"/>
</dbReference>
<dbReference type="AlphaFoldDB" id="K9U3S5"/>
<dbReference type="InterPro" id="IPR036736">
    <property type="entry name" value="ACP-like_sf"/>
</dbReference>
<evidence type="ECO:0000256" key="2">
    <source>
        <dbReference type="ARBA" id="ARBA00022553"/>
    </source>
</evidence>
<evidence type="ECO:0000313" key="7">
    <source>
        <dbReference type="Proteomes" id="UP000010384"/>
    </source>
</evidence>
<dbReference type="SUPFAM" id="SSF47336">
    <property type="entry name" value="ACP-like"/>
    <property type="match status" value="1"/>
</dbReference>
<dbReference type="SMART" id="SM00823">
    <property type="entry name" value="PKS_PP"/>
    <property type="match status" value="1"/>
</dbReference>
<dbReference type="GO" id="GO:0031177">
    <property type="term" value="F:phosphopantetheine binding"/>
    <property type="evidence" value="ECO:0007669"/>
    <property type="project" value="InterPro"/>
</dbReference>
<evidence type="ECO:0000256" key="3">
    <source>
        <dbReference type="ARBA" id="ARBA00022679"/>
    </source>
</evidence>
<keyword evidence="4" id="KW-0012">Acyltransferase</keyword>
<dbReference type="InterPro" id="IPR013747">
    <property type="entry name" value="ACP_syn_III_C"/>
</dbReference>
<gene>
    <name evidence="6" type="ORF">Chro_3656</name>
</gene>
<dbReference type="PANTHER" id="PTHR34069">
    <property type="entry name" value="3-OXOACYL-[ACYL-CARRIER-PROTEIN] SYNTHASE 3"/>
    <property type="match status" value="1"/>
</dbReference>
<keyword evidence="1" id="KW-0596">Phosphopantetheine</keyword>
<feature type="domain" description="Carrier" evidence="5">
    <location>
        <begin position="415"/>
        <end position="492"/>
    </location>
</feature>
<keyword evidence="3" id="KW-0808">Transferase</keyword>
<dbReference type="KEGG" id="cthe:Chro_3656"/>
<accession>K9U3S5</accession>
<dbReference type="eggNOG" id="COG0332">
    <property type="taxonomic scope" value="Bacteria"/>
</dbReference>
<sequence>MKQRSVTIHHPVGIRSLAVSFPSTIRTNDYWLAKYPQLAKVEPRRARQQRHSPTSDTFTNNGLDIWSQAVAPYLADPFRGNVERRVLGADESALTLEVRAAREALTAANLAPTEVELAIASSLFSEQITPGHATYLAQQLELHCPAWNLESTCSSALVALQNACALVQAGAYRNVLVIVSQIGSQAVAEEDTLSRSMGDGAGAFVVSYLQPQQGILGMKIVPTTSTCGAYSYELVADAQGKPRICTRTGENASALAETAVDFVRTCCKGAVAAANLTLDRIDFFAFNAPTAWYTSVCARALDIPPERTIDLYPRYANIGSVLPLANLYHAAQEGKIRENDLVLVYTNGAAATAAATVMRWGDVALGAAPTPPIDVTHTNLVLWHDSNLDRDNRLVVSNEKLVGLSRETLLATKSAQRHQILQSYVLEWLAHSLQLPLTQLNPQQSLVSLLDSLLAVALKSRIESDLAVRVPMEKFIGNNTIAHLAEFVLYQLALTDLVTSKPIVATEGNEKREQLSI</sequence>
<dbReference type="Pfam" id="PF00550">
    <property type="entry name" value="PP-binding"/>
    <property type="match status" value="1"/>
</dbReference>
<dbReference type="InParanoid" id="K9U3S5"/>
<dbReference type="RefSeq" id="WP_015155645.1">
    <property type="nucleotide sequence ID" value="NC_019695.1"/>
</dbReference>
<dbReference type="Pfam" id="PF08541">
    <property type="entry name" value="ACP_syn_III_C"/>
    <property type="match status" value="1"/>
</dbReference>
<dbReference type="PATRIC" id="fig|251229.3.peg.4266"/>
<dbReference type="STRING" id="251229.Chro_3656"/>
<organism evidence="6 7">
    <name type="scientific">Chroococcidiopsis thermalis (strain PCC 7203)</name>
    <dbReference type="NCBI Taxonomy" id="251229"/>
    <lineage>
        <taxon>Bacteria</taxon>
        <taxon>Bacillati</taxon>
        <taxon>Cyanobacteriota</taxon>
        <taxon>Cyanophyceae</taxon>
        <taxon>Chroococcidiopsidales</taxon>
        <taxon>Chroococcidiopsidaceae</taxon>
        <taxon>Chroococcidiopsis</taxon>
    </lineage>
</organism>
<evidence type="ECO:0000313" key="6">
    <source>
        <dbReference type="EMBL" id="AFY89101.1"/>
    </source>
</evidence>
<dbReference type="SUPFAM" id="SSF53901">
    <property type="entry name" value="Thiolase-like"/>
    <property type="match status" value="1"/>
</dbReference>